<dbReference type="FunFam" id="1.20.1740.10:FF:000001">
    <property type="entry name" value="Amino acid permease"/>
    <property type="match status" value="1"/>
</dbReference>
<dbReference type="GO" id="GO:0000287">
    <property type="term" value="F:magnesium ion binding"/>
    <property type="evidence" value="ECO:0007669"/>
    <property type="project" value="UniProtKB-UniRule"/>
</dbReference>
<dbReference type="GO" id="GO:0055085">
    <property type="term" value="P:transmembrane transport"/>
    <property type="evidence" value="ECO:0007669"/>
    <property type="project" value="InterPro"/>
</dbReference>
<comment type="subunit">
    <text evidence="3 15">Homodimer.</text>
</comment>
<comment type="caution">
    <text evidence="20">The sequence shown here is derived from an EMBL/GenBank/DDBJ whole genome shotgun (WGS) entry which is preliminary data.</text>
</comment>
<dbReference type="GO" id="GO:0046040">
    <property type="term" value="P:IMP metabolic process"/>
    <property type="evidence" value="ECO:0007669"/>
    <property type="project" value="TreeGrafter"/>
</dbReference>
<evidence type="ECO:0000313" key="21">
    <source>
        <dbReference type="Proteomes" id="UP001140074"/>
    </source>
</evidence>
<feature type="binding site" evidence="15">
    <location>
        <begin position="412"/>
        <end position="414"/>
    </location>
    <ligand>
        <name>GTP</name>
        <dbReference type="ChEBI" id="CHEBI:37565"/>
    </ligand>
</feature>
<proteinExistence type="inferred from homology"/>
<dbReference type="PANTHER" id="PTHR11846">
    <property type="entry name" value="ADENYLOSUCCINATE SYNTHETASE"/>
    <property type="match status" value="1"/>
</dbReference>
<dbReference type="NCBIfam" id="TIGR00184">
    <property type="entry name" value="purA"/>
    <property type="match status" value="1"/>
</dbReference>
<comment type="cofactor">
    <cofactor evidence="15">
        <name>Mg(2+)</name>
        <dbReference type="ChEBI" id="CHEBI:18420"/>
    </cofactor>
    <text evidence="15">Binds 1 Mg(2+) ion per subunit.</text>
</comment>
<keyword evidence="8 15" id="KW-0547">Nucleotide-binding</keyword>
<dbReference type="GO" id="GO:0004019">
    <property type="term" value="F:adenylosuccinate synthase activity"/>
    <property type="evidence" value="ECO:0007669"/>
    <property type="project" value="UniProtKB-UniRule"/>
</dbReference>
<feature type="transmembrane region" description="Helical" evidence="18">
    <location>
        <begin position="772"/>
        <end position="796"/>
    </location>
</feature>
<name>A0A9W8M674_9FUNG</name>
<evidence type="ECO:0000313" key="20">
    <source>
        <dbReference type="EMBL" id="KAJ2868526.1"/>
    </source>
</evidence>
<evidence type="ECO:0000259" key="19">
    <source>
        <dbReference type="Pfam" id="PF00324"/>
    </source>
</evidence>
<keyword evidence="7 15" id="KW-0479">Metal-binding</keyword>
<evidence type="ECO:0000256" key="6">
    <source>
        <dbReference type="ARBA" id="ARBA00022692"/>
    </source>
</evidence>
<dbReference type="InterPro" id="IPR027417">
    <property type="entry name" value="P-loop_NTPase"/>
</dbReference>
<feature type="binding site" evidence="15">
    <location>
        <position position="223"/>
    </location>
    <ligand>
        <name>IMP</name>
        <dbReference type="ChEBI" id="CHEBI:58053"/>
    </ligand>
</feature>
<feature type="transmembrane region" description="Helical" evidence="18">
    <location>
        <begin position="888"/>
        <end position="908"/>
    </location>
</feature>
<dbReference type="InterPro" id="IPR042109">
    <property type="entry name" value="Adenylosuccinate_synth_dom1"/>
</dbReference>
<feature type="transmembrane region" description="Helical" evidence="18">
    <location>
        <begin position="523"/>
        <end position="541"/>
    </location>
</feature>
<evidence type="ECO:0000256" key="18">
    <source>
        <dbReference type="SAM" id="Phobius"/>
    </source>
</evidence>
<dbReference type="InterPro" id="IPR018220">
    <property type="entry name" value="Adenylosuccin_syn_GTP-bd"/>
</dbReference>
<dbReference type="InterPro" id="IPR004841">
    <property type="entry name" value="AA-permease/SLC12A_dom"/>
</dbReference>
<evidence type="ECO:0000256" key="14">
    <source>
        <dbReference type="ARBA" id="ARBA00050432"/>
    </source>
</evidence>
<feature type="transmembrane region" description="Helical" evidence="18">
    <location>
        <begin position="602"/>
        <end position="624"/>
    </location>
</feature>
<feature type="binding site" evidence="15">
    <location>
        <position position="146"/>
    </location>
    <ligand>
        <name>IMP</name>
        <dbReference type="ChEBI" id="CHEBI:58053"/>
        <note>ligand shared between dimeric partners</note>
    </ligand>
</feature>
<evidence type="ECO:0000256" key="3">
    <source>
        <dbReference type="ARBA" id="ARBA00011738"/>
    </source>
</evidence>
<comment type="function">
    <text evidence="15">Plays an important role in the de novo pathway and in the salvage pathway of purine nucleotide biosynthesis. Catalyzes the first commited step in the biosynthesis of AMP from IMP.</text>
</comment>
<evidence type="ECO:0000256" key="15">
    <source>
        <dbReference type="HAMAP-Rule" id="MF_03125"/>
    </source>
</evidence>
<dbReference type="Gene3D" id="1.20.1740.10">
    <property type="entry name" value="Amino acid/polyamine transporter I"/>
    <property type="match status" value="1"/>
</dbReference>
<dbReference type="EMBL" id="JANBUY010000002">
    <property type="protein sequence ID" value="KAJ2868526.1"/>
    <property type="molecule type" value="Genomic_DNA"/>
</dbReference>
<feature type="binding site" evidence="15">
    <location>
        <begin position="298"/>
        <end position="304"/>
    </location>
    <ligand>
        <name>substrate</name>
    </ligand>
</feature>
<feature type="active site" description="Proton acceptor" evidence="15">
    <location>
        <position position="16"/>
    </location>
</feature>
<feature type="binding site" evidence="15">
    <location>
        <position position="302"/>
    </location>
    <ligand>
        <name>IMP</name>
        <dbReference type="ChEBI" id="CHEBI:58053"/>
    </ligand>
</feature>
<dbReference type="PROSITE" id="PS00218">
    <property type="entry name" value="AMINO_ACID_PERMEASE_1"/>
    <property type="match status" value="1"/>
</dbReference>
<accession>A0A9W8M674</accession>
<feature type="transmembrane region" description="Helical" evidence="18">
    <location>
        <begin position="817"/>
        <end position="835"/>
    </location>
</feature>
<dbReference type="FunFam" id="3.90.170.10:FF:000001">
    <property type="entry name" value="Adenylosuccinate synthetase"/>
    <property type="match status" value="1"/>
</dbReference>
<dbReference type="SUPFAM" id="SSF52540">
    <property type="entry name" value="P-loop containing nucleoside triphosphate hydrolases"/>
    <property type="match status" value="1"/>
</dbReference>
<keyword evidence="12 15" id="KW-0342">GTP-binding</keyword>
<dbReference type="GO" id="GO:0016020">
    <property type="term" value="C:membrane"/>
    <property type="evidence" value="ECO:0007669"/>
    <property type="project" value="UniProtKB-SubCell"/>
</dbReference>
<feature type="transmembrane region" description="Helical" evidence="18">
    <location>
        <begin position="495"/>
        <end position="516"/>
    </location>
</feature>
<feature type="binding site" evidence="15">
    <location>
        <position position="304"/>
    </location>
    <ligand>
        <name>GTP</name>
        <dbReference type="ChEBI" id="CHEBI:37565"/>
    </ligand>
</feature>
<dbReference type="Gene3D" id="3.40.440.10">
    <property type="entry name" value="Adenylosuccinate Synthetase, subunit A, domain 1"/>
    <property type="match status" value="1"/>
</dbReference>
<feature type="binding site" evidence="15">
    <location>
        <position position="238"/>
    </location>
    <ligand>
        <name>IMP</name>
        <dbReference type="ChEBI" id="CHEBI:58053"/>
    </ligand>
</feature>
<organism evidence="20 21">
    <name type="scientific">Coemansia aciculifera</name>
    <dbReference type="NCBI Taxonomy" id="417176"/>
    <lineage>
        <taxon>Eukaryota</taxon>
        <taxon>Fungi</taxon>
        <taxon>Fungi incertae sedis</taxon>
        <taxon>Zoopagomycota</taxon>
        <taxon>Kickxellomycotina</taxon>
        <taxon>Kickxellomycetes</taxon>
        <taxon>Kickxellales</taxon>
        <taxon>Kickxellaceae</taxon>
        <taxon>Coemansia</taxon>
    </lineage>
</organism>
<feature type="binding site" evidence="15">
    <location>
        <position position="43"/>
    </location>
    <ligand>
        <name>Mg(2+)</name>
        <dbReference type="ChEBI" id="CHEBI:18420"/>
    </ligand>
</feature>
<feature type="transmembrane region" description="Helical" evidence="18">
    <location>
        <begin position="716"/>
        <end position="737"/>
    </location>
</feature>
<feature type="binding site" evidence="15">
    <location>
        <begin position="43"/>
        <end position="45"/>
    </location>
    <ligand>
        <name>GTP</name>
        <dbReference type="ChEBI" id="CHEBI:37565"/>
    </ligand>
</feature>
<keyword evidence="10 15" id="KW-0460">Magnesium</keyword>
<dbReference type="FunFam" id="1.10.300.10:FF:000002">
    <property type="entry name" value="Adenylosuccinate synthetase, chloroplastic"/>
    <property type="match status" value="1"/>
</dbReference>
<feature type="binding site" evidence="15">
    <location>
        <begin position="15"/>
        <end position="21"/>
    </location>
    <ligand>
        <name>GTP</name>
        <dbReference type="ChEBI" id="CHEBI:37565"/>
    </ligand>
</feature>
<protein>
    <recommendedName>
        <fullName evidence="15 17">Adenylosuccinate synthetase</fullName>
        <shortName evidence="15">AMPSase</shortName>
        <shortName evidence="15">AdSS</shortName>
        <ecNumber evidence="15 17">6.3.4.4</ecNumber>
    </recommendedName>
    <alternativeName>
        <fullName evidence="15">IMP--aspartate ligase</fullName>
    </alternativeName>
</protein>
<sequence>MSNNKVSVVLGTQWGDEGKGKLVDILAKDIDVCVRCQGGNNAGHTIVVDGVKYAFHMLPSGLVNTECISIVGSGVVVHLPSFFEELEDLEKQGLDCDGRLFISDRCHLVFDFHQIVDGLKEGELGRGSIGTTKKGIGPAYSSKASRSGLRVHHLYHFEEFEKRLRTIVEARHKRYGDFEYDVDAELQRYRQLADRLRPFVIDSVEYLHKELAAGKRILVEGANALMLDIDFGTYPYVTSSNTGIGGVCTGLGIPPSKIGEVIGVAKAYTTRVGGGPFPSELTDDVGQKLRDVGAEYGVTTGRPRRCGWLDLVVLRYSNMINGYTSINLTKLDVLDVFDSIKVAVSYTINGKEVTSFPASLEDLETATVNYVSLPGWKENISKCRSFEELPESCQAYVRFIERDLGVPVKWIGVGAGREEMIAIVSFMVVNLARYGSLRHSGYDDIDNAKTGQGLEVEELGTTGYDTPIVEEMPVEMDRGGESKTELVRGLSQRCISFIALGGVIGSGLFIGTGTALSAGPGSALIAYSIVSVIIYFTMTSLGELATYLPIPGSFNAYGTRFVDPAFGFALSWNYWLNWVSTVAYEAGAVAIPISYWLPQVNFAVWGISLMVIVVTINCITVRGYGEAEFWFALIKIMAICMFIIVGIAVAAGGLGGHHYGFEMWRYKKAPFVSGFGGVLNTFIQAGFSMQGSELVGVVAAESQRPAKLIPRATRQIVFRLAIFFVLSVFIMGLIIPYDDPQLINMDSGNDSGVISPFTIVFLKAGIEPAAHIMNAVMVTSSISACSSGLYAACRTVHVMAMQGHAPKILGRTTRRGVPLHALLFCAVVTLCLWAFNFVGQGIVFVFLTGVSGVAGYLAWASICVVHIRFRMAWKRQGHQLDELRYRAPLYPFGPVFCFVLICVVIFGQAYPSFQNGFDKITFFSSFLELPLFALFWIGWKRWKRTKVVALATMDLDSGARGGLTLEEEDDMLAEPSRRGFKAAALKVIAGILG</sequence>
<feature type="binding site" evidence="15">
    <location>
        <begin position="330"/>
        <end position="332"/>
    </location>
    <ligand>
        <name>GTP</name>
        <dbReference type="ChEBI" id="CHEBI:37565"/>
    </ligand>
</feature>
<feature type="transmembrane region" description="Helical" evidence="18">
    <location>
        <begin position="630"/>
        <end position="655"/>
    </location>
</feature>
<keyword evidence="5 15" id="KW-0436">Ligase</keyword>
<dbReference type="Gene3D" id="1.10.300.10">
    <property type="entry name" value="Adenylosuccinate Synthetase, subunit A, domain 2"/>
    <property type="match status" value="1"/>
</dbReference>
<evidence type="ECO:0000256" key="11">
    <source>
        <dbReference type="ARBA" id="ARBA00022989"/>
    </source>
</evidence>
<dbReference type="Proteomes" id="UP001140074">
    <property type="component" value="Unassembled WGS sequence"/>
</dbReference>
<evidence type="ECO:0000256" key="2">
    <source>
        <dbReference type="ARBA" id="ARBA00004141"/>
    </source>
</evidence>
<feature type="transmembrane region" description="Helical" evidence="18">
    <location>
        <begin position="575"/>
        <end position="595"/>
    </location>
</feature>
<feature type="binding site" evidence="15">
    <location>
        <begin position="16"/>
        <end position="19"/>
    </location>
    <ligand>
        <name>IMP</name>
        <dbReference type="ChEBI" id="CHEBI:58053"/>
    </ligand>
</feature>
<evidence type="ECO:0000256" key="17">
    <source>
        <dbReference type="RuleBase" id="RU000520"/>
    </source>
</evidence>
<dbReference type="Pfam" id="PF00709">
    <property type="entry name" value="Adenylsucc_synt"/>
    <property type="match status" value="1"/>
</dbReference>
<evidence type="ECO:0000256" key="8">
    <source>
        <dbReference type="ARBA" id="ARBA00022741"/>
    </source>
</evidence>
<feature type="active site" description="Proton donor" evidence="15">
    <location>
        <position position="44"/>
    </location>
</feature>
<evidence type="ECO:0000256" key="7">
    <source>
        <dbReference type="ARBA" id="ARBA00022723"/>
    </source>
</evidence>
<dbReference type="GO" id="GO:0005525">
    <property type="term" value="F:GTP binding"/>
    <property type="evidence" value="ECO:0007669"/>
    <property type="project" value="UniProtKB-UniRule"/>
</dbReference>
<dbReference type="PROSITE" id="PS01266">
    <property type="entry name" value="ADENYLOSUCCIN_SYN_1"/>
    <property type="match status" value="1"/>
</dbReference>
<evidence type="ECO:0000256" key="16">
    <source>
        <dbReference type="PROSITE-ProRule" id="PRU10134"/>
    </source>
</evidence>
<feature type="binding site" evidence="15">
    <location>
        <position position="16"/>
    </location>
    <ligand>
        <name>Mg(2+)</name>
        <dbReference type="ChEBI" id="CHEBI:18420"/>
    </ligand>
</feature>
<comment type="catalytic activity">
    <reaction evidence="14 15 17">
        <text>IMP + L-aspartate + GTP = N(6)-(1,2-dicarboxyethyl)-AMP + GDP + phosphate + 2 H(+)</text>
        <dbReference type="Rhea" id="RHEA:15753"/>
        <dbReference type="ChEBI" id="CHEBI:15378"/>
        <dbReference type="ChEBI" id="CHEBI:29991"/>
        <dbReference type="ChEBI" id="CHEBI:37565"/>
        <dbReference type="ChEBI" id="CHEBI:43474"/>
        <dbReference type="ChEBI" id="CHEBI:57567"/>
        <dbReference type="ChEBI" id="CHEBI:58053"/>
        <dbReference type="ChEBI" id="CHEBI:58189"/>
        <dbReference type="EC" id="6.3.4.4"/>
    </reaction>
</comment>
<comment type="function">
    <text evidence="17">Plays an important role in the de novo pathway of purine nucleotide biosynthesis.</text>
</comment>
<feature type="transmembrane region" description="Helical" evidence="18">
    <location>
        <begin position="841"/>
        <end position="867"/>
    </location>
</feature>
<feature type="binding site" evidence="15">
    <location>
        <begin position="41"/>
        <end position="44"/>
    </location>
    <ligand>
        <name>IMP</name>
        <dbReference type="ChEBI" id="CHEBI:58053"/>
    </ligand>
</feature>
<evidence type="ECO:0000256" key="5">
    <source>
        <dbReference type="ARBA" id="ARBA00022598"/>
    </source>
</evidence>
<feature type="transmembrane region" description="Helical" evidence="18">
    <location>
        <begin position="920"/>
        <end position="939"/>
    </location>
</feature>
<dbReference type="CDD" id="cd03108">
    <property type="entry name" value="AdSS"/>
    <property type="match status" value="1"/>
</dbReference>
<evidence type="ECO:0000256" key="10">
    <source>
        <dbReference type="ARBA" id="ARBA00022842"/>
    </source>
</evidence>
<evidence type="ECO:0000256" key="4">
    <source>
        <dbReference type="ARBA" id="ARBA00022448"/>
    </source>
</evidence>
<comment type="similarity">
    <text evidence="15 17">Belongs to the adenylosuccinate synthetase family.</text>
</comment>
<dbReference type="EC" id="6.3.4.4" evidence="15 17"/>
<dbReference type="InterPro" id="IPR042111">
    <property type="entry name" value="Adenylosuccinate_synth_dom3"/>
</dbReference>
<feature type="domain" description="Amino acid permease/ SLC12A" evidence="19">
    <location>
        <begin position="496"/>
        <end position="947"/>
    </location>
</feature>
<dbReference type="InterPro" id="IPR033128">
    <property type="entry name" value="Adenylosuccin_syn_Lys_AS"/>
</dbReference>
<evidence type="ECO:0000256" key="1">
    <source>
        <dbReference type="ARBA" id="ARBA00003779"/>
    </source>
</evidence>
<keyword evidence="4" id="KW-0813">Transport</keyword>
<dbReference type="Gene3D" id="3.90.170.10">
    <property type="entry name" value="Adenylosuccinate Synthetase, subunit A, domain 3"/>
    <property type="match status" value="1"/>
</dbReference>
<keyword evidence="21" id="KW-1185">Reference proteome</keyword>
<dbReference type="PROSITE" id="PS00513">
    <property type="entry name" value="ADENYLOSUCCIN_SYN_2"/>
    <property type="match status" value="1"/>
</dbReference>
<reference evidence="20" key="1">
    <citation type="submission" date="2022-07" db="EMBL/GenBank/DDBJ databases">
        <title>Phylogenomic reconstructions and comparative analyses of Kickxellomycotina fungi.</title>
        <authorList>
            <person name="Reynolds N.K."/>
            <person name="Stajich J.E."/>
            <person name="Barry K."/>
            <person name="Grigoriev I.V."/>
            <person name="Crous P."/>
            <person name="Smith M.E."/>
        </authorList>
    </citation>
    <scope>NUCLEOTIDE SEQUENCE</scope>
    <source>
        <strain evidence="20">RSA 476</strain>
    </source>
</reference>
<dbReference type="AlphaFoldDB" id="A0A9W8M674"/>
<comment type="pathway">
    <text evidence="15 17">Purine metabolism; AMP biosynthesis via de novo pathway; AMP from IMP: step 1/2.</text>
</comment>
<dbReference type="HAMAP" id="MF_00011">
    <property type="entry name" value="Adenylosucc_synth"/>
    <property type="match status" value="1"/>
</dbReference>
<comment type="subcellular location">
    <subcellularLocation>
        <location evidence="15">Cytoplasm</location>
    </subcellularLocation>
    <subcellularLocation>
        <location evidence="2">Membrane</location>
        <topology evidence="2">Multi-pass membrane protein</topology>
    </subcellularLocation>
</comment>
<keyword evidence="15" id="KW-0963">Cytoplasm</keyword>
<dbReference type="PANTHER" id="PTHR11846:SF0">
    <property type="entry name" value="ADENYLOSUCCINATE SYNTHETASE"/>
    <property type="match status" value="1"/>
</dbReference>
<comment type="function">
    <text evidence="1">Plays an important role in the de novo pathway and in the salvage pathway of purine nucleotide biosynthesis. Catalyzes the first committed step in the biosynthesis of AMP from IMP.</text>
</comment>
<gene>
    <name evidence="20" type="primary">ADE12</name>
    <name evidence="20" type="ORF">GGH94_000058</name>
</gene>
<dbReference type="GO" id="GO:0005737">
    <property type="term" value="C:cytoplasm"/>
    <property type="evidence" value="ECO:0007669"/>
    <property type="project" value="UniProtKB-SubCell"/>
</dbReference>
<feature type="binding site" evidence="15">
    <location>
        <position position="132"/>
    </location>
    <ligand>
        <name>IMP</name>
        <dbReference type="ChEBI" id="CHEBI:58053"/>
    </ligand>
</feature>
<keyword evidence="9 15" id="KW-0658">Purine biosynthesis</keyword>
<evidence type="ECO:0000256" key="13">
    <source>
        <dbReference type="ARBA" id="ARBA00023136"/>
    </source>
</evidence>
<dbReference type="InterPro" id="IPR042110">
    <property type="entry name" value="Adenylosuccinate_synth_dom2"/>
</dbReference>
<dbReference type="InterPro" id="IPR004840">
    <property type="entry name" value="Amino_acid_permease_CS"/>
</dbReference>
<dbReference type="GO" id="GO:0044208">
    <property type="term" value="P:'de novo' AMP biosynthetic process"/>
    <property type="evidence" value="ECO:0007669"/>
    <property type="project" value="UniProtKB-UniRule"/>
</dbReference>
<keyword evidence="13 18" id="KW-0472">Membrane</keyword>
<dbReference type="GO" id="GO:0006865">
    <property type="term" value="P:amino acid transport"/>
    <property type="evidence" value="ECO:0007669"/>
    <property type="project" value="InterPro"/>
</dbReference>
<evidence type="ECO:0000256" key="9">
    <source>
        <dbReference type="ARBA" id="ARBA00022755"/>
    </source>
</evidence>
<keyword evidence="11 18" id="KW-1133">Transmembrane helix</keyword>
<feature type="active site" evidence="16">
    <location>
        <position position="143"/>
    </location>
</feature>
<dbReference type="SMART" id="SM00788">
    <property type="entry name" value="Adenylsucc_synt"/>
    <property type="match status" value="1"/>
</dbReference>
<dbReference type="Pfam" id="PF00324">
    <property type="entry name" value="AA_permease"/>
    <property type="match status" value="1"/>
</dbReference>
<dbReference type="InterPro" id="IPR001114">
    <property type="entry name" value="Adenylosuccinate_synthetase"/>
</dbReference>
<keyword evidence="6 18" id="KW-0812">Transmembrane</keyword>
<evidence type="ECO:0000256" key="12">
    <source>
        <dbReference type="ARBA" id="ARBA00023134"/>
    </source>
</evidence>
<dbReference type="NCBIfam" id="NF002223">
    <property type="entry name" value="PRK01117.1"/>
    <property type="match status" value="1"/>
</dbReference>